<feature type="region of interest" description="Disordered" evidence="1">
    <location>
        <begin position="198"/>
        <end position="220"/>
    </location>
</feature>
<feature type="region of interest" description="Disordered" evidence="1">
    <location>
        <begin position="336"/>
        <end position="357"/>
    </location>
</feature>
<reference evidence="2" key="1">
    <citation type="submission" date="2020-02" db="EMBL/GenBank/DDBJ databases">
        <authorList>
            <person name="Meier V. D."/>
        </authorList>
    </citation>
    <scope>NUCLEOTIDE SEQUENCE</scope>
    <source>
        <strain evidence="2">AVDCRST_MAG90</strain>
    </source>
</reference>
<proteinExistence type="predicted"/>
<evidence type="ECO:0000256" key="1">
    <source>
        <dbReference type="SAM" id="MobiDB-lite"/>
    </source>
</evidence>
<gene>
    <name evidence="2" type="ORF">AVDCRST_MAG90-2033</name>
</gene>
<protein>
    <submittedName>
        <fullName evidence="2">Uncharacterized protein</fullName>
    </submittedName>
</protein>
<organism evidence="2">
    <name type="scientific">uncultured Microvirga sp</name>
    <dbReference type="NCBI Taxonomy" id="412392"/>
    <lineage>
        <taxon>Bacteria</taxon>
        <taxon>Pseudomonadati</taxon>
        <taxon>Pseudomonadota</taxon>
        <taxon>Alphaproteobacteria</taxon>
        <taxon>Hyphomicrobiales</taxon>
        <taxon>Methylobacteriaceae</taxon>
        <taxon>Microvirga</taxon>
        <taxon>environmental samples</taxon>
    </lineage>
</organism>
<accession>A0A6J4LWU1</accession>
<dbReference type="AlphaFoldDB" id="A0A6J4LWU1"/>
<sequence>MGGREGLDQQAVSRLHRIGAEARIRALDQPEQRVRIAGRHEGAHRGVFDEPREKRRLQVLRPPYFRKRRRSAVGAKIAVPAAQERERGRGLAGLGERFENTGHAPRRHRTGIRLQRAGLGDAVRSAGPQNLGNARRARPVDPLEPDRLFGVIPVGRQVHLVGGGEVAMRRVDDAGHFAGVEIPSPLEATIARHRRQPVPVGADRREADRHPGDGPARIGVDLVDRGGAPAAHRGAELAEVPGPHRGQAGQIGGGARLEPHRADGEGPAPPPVFMDHRPVARELQRKNLIGFTPDREALLDAPHRLPALTGAGAIAAIRLIDIDVFLVGVEDRETEGDPAVVPDGDARHGRLPRPNGVEARRGEMDEVAQRGHRVRAVRVVCEDRAAGVGSAAMDDPVVRPLPLGVPDHVAEVGDLGPGLRLGQRRGEPLRRDGHGRGGELVEVEHLERDGRKIDPLGDLGPSRRLEVLAQEVGLRIGAGQHVGAQHLRERVAGKAVASDPHDILGRPALGLRADERELRRQPRRLALDKVHEGVDAGDERLADRFRVRRIGGPFGRHVAAVEEEPRGAVLRQKTRAEIGGEPPQPALAPQVDLPEPVAGGVEALGEEQIGFVLRPDMRDAPAVDRDVGGLGEARDGDGFVERWIAGRCFAHG</sequence>
<evidence type="ECO:0000313" key="2">
    <source>
        <dbReference type="EMBL" id="CAA9342070.1"/>
    </source>
</evidence>
<feature type="compositionally biased region" description="Basic and acidic residues" evidence="1">
    <location>
        <begin position="202"/>
        <end position="212"/>
    </location>
</feature>
<dbReference type="EMBL" id="CADCUC010000392">
    <property type="protein sequence ID" value="CAA9342070.1"/>
    <property type="molecule type" value="Genomic_DNA"/>
</dbReference>
<name>A0A6J4LWU1_9HYPH</name>